<evidence type="ECO:0000256" key="4">
    <source>
        <dbReference type="ARBA" id="ARBA00022989"/>
    </source>
</evidence>
<feature type="transmembrane region" description="Helical" evidence="7">
    <location>
        <begin position="422"/>
        <end position="442"/>
    </location>
</feature>
<name>A0ABT8MAE1_9EURY</name>
<evidence type="ECO:0000313" key="9">
    <source>
        <dbReference type="EMBL" id="MDN7024875.1"/>
    </source>
</evidence>
<evidence type="ECO:0000256" key="2">
    <source>
        <dbReference type="ARBA" id="ARBA00022475"/>
    </source>
</evidence>
<feature type="transmembrane region" description="Helical" evidence="7">
    <location>
        <begin position="20"/>
        <end position="44"/>
    </location>
</feature>
<dbReference type="Gene3D" id="1.10.1760.20">
    <property type="match status" value="2"/>
</dbReference>
<feature type="domain" description="Signal transduction histidine kinase 5TM receptor LytS transmembrane region" evidence="8">
    <location>
        <begin position="423"/>
        <end position="577"/>
    </location>
</feature>
<dbReference type="NCBIfam" id="NF037982">
    <property type="entry name" value="Nramp_1"/>
    <property type="match status" value="1"/>
</dbReference>
<gene>
    <name evidence="9" type="ORF">FGU65_08240</name>
</gene>
<evidence type="ECO:0000256" key="5">
    <source>
        <dbReference type="ARBA" id="ARBA00023136"/>
    </source>
</evidence>
<feature type="transmembrane region" description="Helical" evidence="7">
    <location>
        <begin position="97"/>
        <end position="116"/>
    </location>
</feature>
<feature type="transmembrane region" description="Helical" evidence="7">
    <location>
        <begin position="521"/>
        <end position="544"/>
    </location>
</feature>
<feature type="transmembrane region" description="Helical" evidence="7">
    <location>
        <begin position="123"/>
        <end position="145"/>
    </location>
</feature>
<feature type="transmembrane region" description="Helical" evidence="7">
    <location>
        <begin position="610"/>
        <end position="628"/>
    </location>
</feature>
<feature type="region of interest" description="Disordered" evidence="6">
    <location>
        <begin position="826"/>
        <end position="845"/>
    </location>
</feature>
<organism evidence="9 10">
    <name type="scientific">Methanoculleus frigidifontis</name>
    <dbReference type="NCBI Taxonomy" id="2584085"/>
    <lineage>
        <taxon>Archaea</taxon>
        <taxon>Methanobacteriati</taxon>
        <taxon>Methanobacteriota</taxon>
        <taxon>Stenosarchaea group</taxon>
        <taxon>Methanomicrobia</taxon>
        <taxon>Methanomicrobiales</taxon>
        <taxon>Methanomicrobiaceae</taxon>
        <taxon>Methanoculleus</taxon>
    </lineage>
</organism>
<keyword evidence="2" id="KW-1003">Cell membrane</keyword>
<feature type="transmembrane region" description="Helical" evidence="7">
    <location>
        <begin position="364"/>
        <end position="383"/>
    </location>
</feature>
<evidence type="ECO:0000256" key="1">
    <source>
        <dbReference type="ARBA" id="ARBA00004651"/>
    </source>
</evidence>
<keyword evidence="4 7" id="KW-1133">Transmembrane helix</keyword>
<feature type="transmembrane region" description="Helical" evidence="7">
    <location>
        <begin position="209"/>
        <end position="235"/>
    </location>
</feature>
<evidence type="ECO:0000259" key="8">
    <source>
        <dbReference type="Pfam" id="PF07694"/>
    </source>
</evidence>
<keyword evidence="5 7" id="KW-0472">Membrane</keyword>
<feature type="transmembrane region" description="Helical" evidence="7">
    <location>
        <begin position="261"/>
        <end position="284"/>
    </location>
</feature>
<feature type="compositionally biased region" description="Pro residues" evidence="6">
    <location>
        <begin position="834"/>
        <end position="845"/>
    </location>
</feature>
<evidence type="ECO:0000256" key="3">
    <source>
        <dbReference type="ARBA" id="ARBA00022692"/>
    </source>
</evidence>
<protein>
    <recommendedName>
        <fullName evidence="8">Signal transduction histidine kinase 5TM receptor LytS transmembrane region domain-containing protein</fullName>
    </recommendedName>
</protein>
<comment type="caution">
    <text evidence="9">The sequence shown here is derived from an EMBL/GenBank/DDBJ whole genome shotgun (WGS) entry which is preliminary data.</text>
</comment>
<feature type="transmembrane region" description="Helical" evidence="7">
    <location>
        <begin position="556"/>
        <end position="575"/>
    </location>
</feature>
<comment type="subcellular location">
    <subcellularLocation>
        <location evidence="1">Cell membrane</location>
        <topology evidence="1">Multi-pass membrane protein</topology>
    </subcellularLocation>
</comment>
<feature type="transmembrane region" description="Helical" evidence="7">
    <location>
        <begin position="65"/>
        <end position="91"/>
    </location>
</feature>
<feature type="domain" description="Signal transduction histidine kinase 5TM receptor LytS transmembrane region" evidence="8">
    <location>
        <begin position="659"/>
        <end position="818"/>
    </location>
</feature>
<feature type="transmembrane region" description="Helical" evidence="7">
    <location>
        <begin position="305"/>
        <end position="324"/>
    </location>
</feature>
<feature type="transmembrane region" description="Helical" evidence="7">
    <location>
        <begin position="462"/>
        <end position="483"/>
    </location>
</feature>
<proteinExistence type="predicted"/>
<feature type="transmembrane region" description="Helical" evidence="7">
    <location>
        <begin position="640"/>
        <end position="661"/>
    </location>
</feature>
<dbReference type="Pfam" id="PF01566">
    <property type="entry name" value="Nramp"/>
    <property type="match status" value="1"/>
</dbReference>
<dbReference type="EMBL" id="VCYH01000005">
    <property type="protein sequence ID" value="MDN7024875.1"/>
    <property type="molecule type" value="Genomic_DNA"/>
</dbReference>
<evidence type="ECO:0000313" key="10">
    <source>
        <dbReference type="Proteomes" id="UP001168338"/>
    </source>
</evidence>
<feature type="transmembrane region" description="Helical" evidence="7">
    <location>
        <begin position="165"/>
        <end position="188"/>
    </location>
</feature>
<keyword evidence="3 7" id="KW-0812">Transmembrane</keyword>
<dbReference type="Pfam" id="PF07694">
    <property type="entry name" value="5TM-5TMR_LYT"/>
    <property type="match status" value="2"/>
</dbReference>
<evidence type="ECO:0000256" key="6">
    <source>
        <dbReference type="SAM" id="MobiDB-lite"/>
    </source>
</evidence>
<feature type="transmembrane region" description="Helical" evidence="7">
    <location>
        <begin position="490"/>
        <end position="509"/>
    </location>
</feature>
<reference evidence="9" key="1">
    <citation type="submission" date="2019-05" db="EMBL/GenBank/DDBJ databases">
        <title>Methanoculleus sp. FWC-SCC1, a methanogenic archaeon isolated from deep marine cold seep.</title>
        <authorList>
            <person name="Chen Y.-W."/>
            <person name="Chen S.-C."/>
            <person name="Teng N.-H."/>
            <person name="Lai M.-C."/>
        </authorList>
    </citation>
    <scope>NUCLEOTIDE SEQUENCE</scope>
    <source>
        <strain evidence="9">FWC-SCC1</strain>
    </source>
</reference>
<dbReference type="InterPro" id="IPR001046">
    <property type="entry name" value="NRAMP_fam"/>
</dbReference>
<feature type="transmembrane region" description="Helical" evidence="7">
    <location>
        <begin position="767"/>
        <end position="790"/>
    </location>
</feature>
<dbReference type="InterPro" id="IPR011620">
    <property type="entry name" value="Sig_transdc_His_kinase_LytS_TM"/>
</dbReference>
<evidence type="ECO:0000256" key="7">
    <source>
        <dbReference type="SAM" id="Phobius"/>
    </source>
</evidence>
<dbReference type="Proteomes" id="UP001168338">
    <property type="component" value="Unassembled WGS sequence"/>
</dbReference>
<feature type="transmembrane region" description="Helical" evidence="7">
    <location>
        <begin position="704"/>
        <end position="731"/>
    </location>
</feature>
<feature type="transmembrane region" description="Helical" evidence="7">
    <location>
        <begin position="673"/>
        <end position="692"/>
    </location>
</feature>
<feature type="transmembrane region" description="Helical" evidence="7">
    <location>
        <begin position="796"/>
        <end position="815"/>
    </location>
</feature>
<accession>A0ABT8MAE1</accession>
<sequence>MSGETGITELLGAGAAYGYGLIAVIVLTLIFKYAFTSGIARYTISQGRHIFDGLREIPGPKNWEVIFIMFIYLMETIAFGGIALVAAAMLTGLMPGLPTREVVAVFGVVLIVFLLWKDSYERFEHILTIMGCVLIFGILYSLFAIDLPNSGEVVHGFACILEHQSLITIMALMGAVGSGLNLLLYSVWLHEKIGDRHGESYFRAHMRSVNLNLVLVFIIVGIFAFAFIAMGYAGLHGHGADHHSLEEILGGILHILDDLPYGASVFLITGFFTLFGATMSGMDGRARAIAAILRSTTTVGLDEKTLYRIILLAFAAIMLCVVFFGHPVDVIHHVAAAASIMFAVLGFLIIYLDSRLPAYARGSSRWLAVMGIGSIGFLGVALLQEEMYLTFGIPLLERLAVLGCVLYFLLKTNLVQRAIAGYLTPVDTAMVVVIFSLFSIYGTVRGIPFGDVIINFRDLGPVIAGLLGGPIAGLLTGLIGGAYRYSLGGWTALACFAGTVAAGLIAGYFSNRWGAFTYLRFISLGILVEAVHLLILVPLLTYPAPTAEVIEVIRMVYLPMTVTNTLGLIFFLMMIRNQDAAGPFRALDPAGSLRRTVQHLKAGSFTWSETGGVVILIGLALAFLVSAVSDQERITIGIVLFEHIAVIGFVAFLLAQTGLFRRLALGRPVTQDILWMATIFGLVSVYGTMSDVQIGEFIVTFRDLGPLLAGLLGGPAAGLLAGLLGGTYALFFDDSTTIASGITPLIAGLLAGYLSRRWRGRQTYLRLIFLGGLAACFSVFVLAPSAGGFLEIAGTMLIPMILANAVGLVVFFAILRDRGIETVLNAGSPSPAGETPPPPEGVQDL</sequence>
<feature type="transmembrane region" description="Helical" evidence="7">
    <location>
        <begin position="737"/>
        <end position="755"/>
    </location>
</feature>
<keyword evidence="10" id="KW-1185">Reference proteome</keyword>
<feature type="transmembrane region" description="Helical" evidence="7">
    <location>
        <begin position="330"/>
        <end position="352"/>
    </location>
</feature>
<feature type="transmembrane region" description="Helical" evidence="7">
    <location>
        <begin position="389"/>
        <end position="410"/>
    </location>
</feature>